<dbReference type="PANTHER" id="PTHR30420">
    <property type="entry name" value="N-SUCCINYLARGININE DIHYDROLASE"/>
    <property type="match status" value="1"/>
</dbReference>
<protein>
    <submittedName>
        <fullName evidence="4">Arginine succinyltransferase</fullName>
    </submittedName>
</protein>
<keyword evidence="2 4" id="KW-0808">Transferase</keyword>
<dbReference type="OrthoDB" id="21121at2"/>
<gene>
    <name evidence="4" type="ORF">DES47_103542</name>
</gene>
<dbReference type="GO" id="GO:0006527">
    <property type="term" value="P:L-arginine catabolic process"/>
    <property type="evidence" value="ECO:0007669"/>
    <property type="project" value="InterPro"/>
</dbReference>
<dbReference type="Gene3D" id="2.40.40.20">
    <property type="match status" value="1"/>
</dbReference>
<dbReference type="Pfam" id="PF04958">
    <property type="entry name" value="AstA"/>
    <property type="match status" value="1"/>
</dbReference>
<reference evidence="4 5" key="1">
    <citation type="submission" date="2019-03" db="EMBL/GenBank/DDBJ databases">
        <title>Genomic Encyclopedia of Type Strains, Phase IV (KMG-IV): sequencing the most valuable type-strain genomes for metagenomic binning, comparative biology and taxonomic classification.</title>
        <authorList>
            <person name="Goeker M."/>
        </authorList>
    </citation>
    <scope>NUCLEOTIDE SEQUENCE [LARGE SCALE GENOMIC DNA]</scope>
    <source>
        <strain evidence="4 5">DSM 16998</strain>
    </source>
</reference>
<dbReference type="RefSeq" id="WP_133701330.1">
    <property type="nucleotide sequence ID" value="NZ_SNXS01000003.1"/>
</dbReference>
<keyword evidence="1" id="KW-0056">Arginine metabolism</keyword>
<evidence type="ECO:0000313" key="4">
    <source>
        <dbReference type="EMBL" id="TDP71561.1"/>
    </source>
</evidence>
<sequence>MNAPTPERLLFRAGRLSDLPQIERIAAASAIGIGSLPPDRERLYDKLRMSSHAFGAEVDVSGEEIYFFVLEDLQTGQLMGTSGIAASAGFGDRFYSYRNELIVHASAELGVANKIHTLHLCHDLTGASLLTSFYIDPALEAGPWPQLLSRARLLFMAEHPQRFATRLAAESPGPCDAAGHSPFWAAVGQRFFGIDYPQAERLAGGRSKSFIAELMPQYPIYVPLLPPDAQLAIGQLHESAELPFKILLDEGFEADTYVDLFDAGPTVEAPLAQLRSLRHNRRLRVSRGSDENTNGQPCLIANTQTQAFRATLARLSLPGGDEQDLALPLELLELLELSVGDEVRVVPLHPEGSPS</sequence>
<dbReference type="FunCoup" id="A0A4R6QPK5">
    <property type="interactions" value="26"/>
</dbReference>
<dbReference type="InterPro" id="IPR016181">
    <property type="entry name" value="Acyl_CoA_acyltransferase"/>
</dbReference>
<dbReference type="SUPFAM" id="SSF55729">
    <property type="entry name" value="Acyl-CoA N-acyltransferases (Nat)"/>
    <property type="match status" value="1"/>
</dbReference>
<name>A0A4R6QPK5_9BURK</name>
<organism evidence="4 5">
    <name type="scientific">Roseateles toxinivorans</name>
    <dbReference type="NCBI Taxonomy" id="270368"/>
    <lineage>
        <taxon>Bacteria</taxon>
        <taxon>Pseudomonadati</taxon>
        <taxon>Pseudomonadota</taxon>
        <taxon>Betaproteobacteria</taxon>
        <taxon>Burkholderiales</taxon>
        <taxon>Sphaerotilaceae</taxon>
        <taxon>Roseateles</taxon>
    </lineage>
</organism>
<evidence type="ECO:0000313" key="5">
    <source>
        <dbReference type="Proteomes" id="UP000295361"/>
    </source>
</evidence>
<dbReference type="GO" id="GO:0008791">
    <property type="term" value="F:arginine N-succinyltransferase activity"/>
    <property type="evidence" value="ECO:0007669"/>
    <property type="project" value="InterPro"/>
</dbReference>
<dbReference type="AlphaFoldDB" id="A0A4R6QPK5"/>
<evidence type="ECO:0000256" key="3">
    <source>
        <dbReference type="ARBA" id="ARBA00023315"/>
    </source>
</evidence>
<dbReference type="Proteomes" id="UP000295361">
    <property type="component" value="Unassembled WGS sequence"/>
</dbReference>
<dbReference type="EMBL" id="SNXS01000003">
    <property type="protein sequence ID" value="TDP71561.1"/>
    <property type="molecule type" value="Genomic_DNA"/>
</dbReference>
<keyword evidence="5" id="KW-1185">Reference proteome</keyword>
<dbReference type="NCBIfam" id="TIGR03243">
    <property type="entry name" value="arg_catab_AOST"/>
    <property type="match status" value="1"/>
</dbReference>
<dbReference type="InParanoid" id="A0A4R6QPK5"/>
<accession>A0A4R6QPK5</accession>
<dbReference type="PANTHER" id="PTHR30420:SF1">
    <property type="entry name" value="ARGININE N-SUCCINYLTRANSFERASE"/>
    <property type="match status" value="1"/>
</dbReference>
<proteinExistence type="predicted"/>
<evidence type="ECO:0000256" key="2">
    <source>
        <dbReference type="ARBA" id="ARBA00022679"/>
    </source>
</evidence>
<dbReference type="InterPro" id="IPR007041">
    <property type="entry name" value="Arg_succinylTrfase_AstA/AruG"/>
</dbReference>
<comment type="caution">
    <text evidence="4">The sequence shown here is derived from an EMBL/GenBank/DDBJ whole genome shotgun (WGS) entry which is preliminary data.</text>
</comment>
<evidence type="ECO:0000256" key="1">
    <source>
        <dbReference type="ARBA" id="ARBA00022503"/>
    </source>
</evidence>
<keyword evidence="3" id="KW-0012">Acyltransferase</keyword>